<dbReference type="AlphaFoldDB" id="A0A9Q3WN06"/>
<evidence type="ECO:0000256" key="9">
    <source>
        <dbReference type="ARBA" id="ARBA00023136"/>
    </source>
</evidence>
<feature type="binding site" evidence="12">
    <location>
        <begin position="151"/>
        <end position="158"/>
    </location>
    <ligand>
        <name>ATP</name>
        <dbReference type="ChEBI" id="CHEBI:30616"/>
    </ligand>
</feature>
<dbReference type="EC" id="7.1.2.2" evidence="12"/>
<evidence type="ECO:0000313" key="15">
    <source>
        <dbReference type="Proteomes" id="UP000813672"/>
    </source>
</evidence>
<dbReference type="FunFam" id="1.10.1140.10:FF:000001">
    <property type="entry name" value="ATP synthase subunit beta"/>
    <property type="match status" value="1"/>
</dbReference>
<dbReference type="PIRSF" id="PIRSF039072">
    <property type="entry name" value="ATPase_subunit_beta"/>
    <property type="match status" value="1"/>
</dbReference>
<dbReference type="RefSeq" id="WP_234220580.1">
    <property type="nucleotide sequence ID" value="NZ_JAGQAF010000009.1"/>
</dbReference>
<dbReference type="Gene3D" id="2.40.10.170">
    <property type="match status" value="1"/>
</dbReference>
<dbReference type="GO" id="GO:0045259">
    <property type="term" value="C:proton-transporting ATP synthase complex"/>
    <property type="evidence" value="ECO:0007669"/>
    <property type="project" value="UniProtKB-KW"/>
</dbReference>
<comment type="subcellular location">
    <subcellularLocation>
        <location evidence="12">Cell membrane</location>
        <topology evidence="12">Peripheral membrane protein</topology>
    </subcellularLocation>
    <subcellularLocation>
        <location evidence="1">Membrane</location>
    </subcellularLocation>
</comment>
<dbReference type="InterPro" id="IPR050053">
    <property type="entry name" value="ATPase_alpha/beta_chains"/>
</dbReference>
<evidence type="ECO:0000256" key="1">
    <source>
        <dbReference type="ARBA" id="ARBA00004370"/>
    </source>
</evidence>
<comment type="function">
    <text evidence="12">Produces ATP from ADP in the presence of a proton gradient across the membrane. The catalytic sites are hosted primarily by the beta subunits.</text>
</comment>
<evidence type="ECO:0000256" key="7">
    <source>
        <dbReference type="ARBA" id="ARBA00022967"/>
    </source>
</evidence>
<dbReference type="Gene3D" id="3.40.50.300">
    <property type="entry name" value="P-loop containing nucleotide triphosphate hydrolases"/>
    <property type="match status" value="1"/>
</dbReference>
<keyword evidence="10 12" id="KW-0139">CF(1)</keyword>
<dbReference type="InterPro" id="IPR004100">
    <property type="entry name" value="ATPase_F1/V1/A1_a/bsu_N"/>
</dbReference>
<evidence type="ECO:0000256" key="5">
    <source>
        <dbReference type="ARBA" id="ARBA00022781"/>
    </source>
</evidence>
<keyword evidence="3 12" id="KW-0813">Transport</keyword>
<evidence type="ECO:0000256" key="6">
    <source>
        <dbReference type="ARBA" id="ARBA00022840"/>
    </source>
</evidence>
<comment type="caution">
    <text evidence="14">The sequence shown here is derived from an EMBL/GenBank/DDBJ whole genome shotgun (WGS) entry which is preliminary data.</text>
</comment>
<dbReference type="FunFam" id="3.40.50.300:FF:000026">
    <property type="entry name" value="ATP synthase subunit beta"/>
    <property type="match status" value="1"/>
</dbReference>
<dbReference type="SUPFAM" id="SSF52540">
    <property type="entry name" value="P-loop containing nucleoside triphosphate hydrolases"/>
    <property type="match status" value="1"/>
</dbReference>
<dbReference type="Pfam" id="PF22919">
    <property type="entry name" value="ATP-synt_VA_C"/>
    <property type="match status" value="1"/>
</dbReference>
<keyword evidence="12" id="KW-1003">Cell membrane</keyword>
<dbReference type="GO" id="GO:0005524">
    <property type="term" value="F:ATP binding"/>
    <property type="evidence" value="ECO:0007669"/>
    <property type="project" value="UniProtKB-UniRule"/>
</dbReference>
<dbReference type="EMBL" id="JAGQAF010000009">
    <property type="protein sequence ID" value="MCE8538684.1"/>
    <property type="molecule type" value="Genomic_DNA"/>
</dbReference>
<evidence type="ECO:0000256" key="4">
    <source>
        <dbReference type="ARBA" id="ARBA00022741"/>
    </source>
</evidence>
<reference evidence="14" key="1">
    <citation type="journal article" date="2021" name="Environ. Microbiol.">
        <title>Cryptic niche differentiation of novel sediment ecotypes of Rugeria pomeroyi correlates with nitrate respiration.</title>
        <authorList>
            <person name="Lin X."/>
            <person name="McNichol J."/>
            <person name="Chu X."/>
            <person name="Qian Y."/>
            <person name="Luo H."/>
        </authorList>
    </citation>
    <scope>NUCLEOTIDE SEQUENCE</scope>
    <source>
        <strain evidence="14">SZCCDBB064</strain>
    </source>
</reference>
<dbReference type="InterPro" id="IPR027417">
    <property type="entry name" value="P-loop_NTPase"/>
</dbReference>
<dbReference type="NCBIfam" id="TIGR01039">
    <property type="entry name" value="atpD"/>
    <property type="match status" value="1"/>
</dbReference>
<organism evidence="14 15">
    <name type="scientific">Ruegeria pomeroyi</name>
    <dbReference type="NCBI Taxonomy" id="89184"/>
    <lineage>
        <taxon>Bacteria</taxon>
        <taxon>Pseudomonadati</taxon>
        <taxon>Pseudomonadota</taxon>
        <taxon>Alphaproteobacteria</taxon>
        <taxon>Rhodobacterales</taxon>
        <taxon>Roseobacteraceae</taxon>
        <taxon>Ruegeria</taxon>
    </lineage>
</organism>
<dbReference type="CDD" id="cd01133">
    <property type="entry name" value="F1-ATPase_beta_CD"/>
    <property type="match status" value="1"/>
</dbReference>
<dbReference type="FunFam" id="2.40.10.170:FF:000004">
    <property type="entry name" value="ATP synthase subunit beta"/>
    <property type="match status" value="1"/>
</dbReference>
<keyword evidence="4 12" id="KW-0547">Nucleotide-binding</keyword>
<dbReference type="PANTHER" id="PTHR15184:SF71">
    <property type="entry name" value="ATP SYNTHASE SUBUNIT BETA, MITOCHONDRIAL"/>
    <property type="match status" value="1"/>
</dbReference>
<dbReference type="InterPro" id="IPR020003">
    <property type="entry name" value="ATPase_a/bsu_AS"/>
</dbReference>
<dbReference type="Pfam" id="PF02874">
    <property type="entry name" value="ATP-synt_ab_N"/>
    <property type="match status" value="1"/>
</dbReference>
<dbReference type="InterPro" id="IPR000194">
    <property type="entry name" value="ATPase_F1/V1/A1_a/bsu_nucl-bd"/>
</dbReference>
<dbReference type="CDD" id="cd18115">
    <property type="entry name" value="ATP-synt_F1_beta_N"/>
    <property type="match status" value="1"/>
</dbReference>
<dbReference type="Pfam" id="PF00006">
    <property type="entry name" value="ATP-synt_ab"/>
    <property type="match status" value="1"/>
</dbReference>
<dbReference type="Proteomes" id="UP000813672">
    <property type="component" value="Unassembled WGS sequence"/>
</dbReference>
<dbReference type="SUPFAM" id="SSF50615">
    <property type="entry name" value="N-terminal domain of alpha and beta subunits of F1 ATP synthase"/>
    <property type="match status" value="1"/>
</dbReference>
<keyword evidence="5 12" id="KW-0375">Hydrogen ion transport</keyword>
<dbReference type="CDD" id="cd18110">
    <property type="entry name" value="ATP-synt_F1_beta_C"/>
    <property type="match status" value="1"/>
</dbReference>
<feature type="domain" description="AAA+ ATPase" evidence="13">
    <location>
        <begin position="143"/>
        <end position="336"/>
    </location>
</feature>
<dbReference type="GO" id="GO:0046933">
    <property type="term" value="F:proton-transporting ATP synthase activity, rotational mechanism"/>
    <property type="evidence" value="ECO:0007669"/>
    <property type="project" value="UniProtKB-UniRule"/>
</dbReference>
<evidence type="ECO:0000256" key="3">
    <source>
        <dbReference type="ARBA" id="ARBA00022448"/>
    </source>
</evidence>
<evidence type="ECO:0000259" key="13">
    <source>
        <dbReference type="SMART" id="SM00382"/>
    </source>
</evidence>
<comment type="catalytic activity">
    <reaction evidence="12">
        <text>ATP + H2O + 4 H(+)(in) = ADP + phosphate + 5 H(+)(out)</text>
        <dbReference type="Rhea" id="RHEA:57720"/>
        <dbReference type="ChEBI" id="CHEBI:15377"/>
        <dbReference type="ChEBI" id="CHEBI:15378"/>
        <dbReference type="ChEBI" id="CHEBI:30616"/>
        <dbReference type="ChEBI" id="CHEBI:43474"/>
        <dbReference type="ChEBI" id="CHEBI:456216"/>
        <dbReference type="EC" id="7.1.2.2"/>
    </reaction>
</comment>
<keyword evidence="6 12" id="KW-0067">ATP-binding</keyword>
<gene>
    <name evidence="12 14" type="primary">atpD</name>
    <name evidence="14" type="ORF">KBY27_14635</name>
</gene>
<evidence type="ECO:0000256" key="12">
    <source>
        <dbReference type="HAMAP-Rule" id="MF_01347"/>
    </source>
</evidence>
<evidence type="ECO:0000256" key="2">
    <source>
        <dbReference type="ARBA" id="ARBA00008936"/>
    </source>
</evidence>
<dbReference type="PROSITE" id="PS00152">
    <property type="entry name" value="ATPASE_ALPHA_BETA"/>
    <property type="match status" value="1"/>
</dbReference>
<evidence type="ECO:0000256" key="8">
    <source>
        <dbReference type="ARBA" id="ARBA00023065"/>
    </source>
</evidence>
<dbReference type="GO" id="GO:0005886">
    <property type="term" value="C:plasma membrane"/>
    <property type="evidence" value="ECO:0007669"/>
    <property type="project" value="UniProtKB-SubCell"/>
</dbReference>
<dbReference type="Gene3D" id="1.10.1140.10">
    <property type="entry name" value="Bovine Mitochondrial F1-atpase, Atp Synthase Beta Chain, Chain D, domain 3"/>
    <property type="match status" value="1"/>
</dbReference>
<dbReference type="SUPFAM" id="SSF47917">
    <property type="entry name" value="C-terminal domain of alpha and beta subunits of F1 ATP synthase"/>
    <property type="match status" value="1"/>
</dbReference>
<dbReference type="InterPro" id="IPR055190">
    <property type="entry name" value="ATP-synt_VA_C"/>
</dbReference>
<protein>
    <recommendedName>
        <fullName evidence="12">ATP synthase subunit beta</fullName>
        <ecNumber evidence="12">7.1.2.2</ecNumber>
    </recommendedName>
    <alternativeName>
        <fullName evidence="12">ATP synthase F1 sector subunit beta</fullName>
    </alternativeName>
    <alternativeName>
        <fullName evidence="12">F-ATPase subunit beta</fullName>
    </alternativeName>
</protein>
<dbReference type="InterPro" id="IPR003593">
    <property type="entry name" value="AAA+_ATPase"/>
</dbReference>
<comment type="similarity">
    <text evidence="2 12">Belongs to the ATPase alpha/beta chains family.</text>
</comment>
<keyword evidence="9 12" id="KW-0472">Membrane</keyword>
<dbReference type="HAMAP" id="MF_01347">
    <property type="entry name" value="ATP_synth_beta_bact"/>
    <property type="match status" value="1"/>
</dbReference>
<evidence type="ECO:0000313" key="14">
    <source>
        <dbReference type="EMBL" id="MCE8538684.1"/>
    </source>
</evidence>
<dbReference type="InterPro" id="IPR005722">
    <property type="entry name" value="ATP_synth_F1_bsu"/>
</dbReference>
<name>A0A9Q3WN06_9RHOB</name>
<keyword evidence="8 12" id="KW-0406">Ion transport</keyword>
<evidence type="ECO:0000256" key="11">
    <source>
        <dbReference type="ARBA" id="ARBA00023310"/>
    </source>
</evidence>
<dbReference type="InterPro" id="IPR036121">
    <property type="entry name" value="ATPase_F1/V1/A1_a/bsu_N_sf"/>
</dbReference>
<keyword evidence="7 12" id="KW-1278">Translocase</keyword>
<evidence type="ECO:0000256" key="10">
    <source>
        <dbReference type="ARBA" id="ARBA00023196"/>
    </source>
</evidence>
<accession>A0A9Q3WN06</accession>
<dbReference type="PANTHER" id="PTHR15184">
    <property type="entry name" value="ATP SYNTHASE"/>
    <property type="match status" value="1"/>
</dbReference>
<sequence length="474" mass="50543">MANAKGKVTQIIGAVVDVQFDDALPEILNALETENNGKRLVLEVAQHLGENTVRTIAMDATEGLVRGAVVTDTGGPISVPVGNATLGRILNVIGEPVDEKGPVNATETRAIHQPAPEFEEQSTATDILVTGIKVIDLLAPYSKGGKIGLFGGAGVGKTVLIMELINNIAKVHSGFSVFAGVGERTREGNDLYHEMIESNVIKPDNLEESQVALVYGQMNEPPGARARVALTGLTLAEQFRDQSGTDVLFFVDNIFRFTQAGSEVSALLGRIPSAVGYQPTLATDMGAMQERITSTKAGSITSIQAVYVPADDLTDPAPATTFAHLDATTVLSRAISELGIYPAVDPLDSSSRILDPQVVGEEHYQVARDVQGILQRYKSLQDIIAILGMDELSEEDKLTVARARKIQRFLSQPFDVAKVFTGSDGVQVPLEDTISSFKAVVAGEYDHLPEGAFYMVGGIDEVIAKAERMAAEAA</sequence>
<dbReference type="InterPro" id="IPR024034">
    <property type="entry name" value="ATPase_F1/V1_b/a_C"/>
</dbReference>
<proteinExistence type="inferred from homology"/>
<dbReference type="SMART" id="SM00382">
    <property type="entry name" value="AAA"/>
    <property type="match status" value="1"/>
</dbReference>
<keyword evidence="11 12" id="KW-0066">ATP synthesis</keyword>